<evidence type="ECO:0000313" key="2">
    <source>
        <dbReference type="EMBL" id="KAK8968471.1"/>
    </source>
</evidence>
<protein>
    <submittedName>
        <fullName evidence="2">Uncharacterized protein</fullName>
    </submittedName>
</protein>
<feature type="region of interest" description="Disordered" evidence="1">
    <location>
        <begin position="1"/>
        <end position="238"/>
    </location>
</feature>
<evidence type="ECO:0000256" key="1">
    <source>
        <dbReference type="SAM" id="MobiDB-lite"/>
    </source>
</evidence>
<reference evidence="2 3" key="1">
    <citation type="journal article" date="2022" name="Nat. Plants">
        <title>Genomes of leafy and leafless Platanthera orchids illuminate the evolution of mycoheterotrophy.</title>
        <authorList>
            <person name="Li M.H."/>
            <person name="Liu K.W."/>
            <person name="Li Z."/>
            <person name="Lu H.C."/>
            <person name="Ye Q.L."/>
            <person name="Zhang D."/>
            <person name="Wang J.Y."/>
            <person name="Li Y.F."/>
            <person name="Zhong Z.M."/>
            <person name="Liu X."/>
            <person name="Yu X."/>
            <person name="Liu D.K."/>
            <person name="Tu X.D."/>
            <person name="Liu B."/>
            <person name="Hao Y."/>
            <person name="Liao X.Y."/>
            <person name="Jiang Y.T."/>
            <person name="Sun W.H."/>
            <person name="Chen J."/>
            <person name="Chen Y.Q."/>
            <person name="Ai Y."/>
            <person name="Zhai J.W."/>
            <person name="Wu S.S."/>
            <person name="Zhou Z."/>
            <person name="Hsiao Y.Y."/>
            <person name="Wu W.L."/>
            <person name="Chen Y.Y."/>
            <person name="Lin Y.F."/>
            <person name="Hsu J.L."/>
            <person name="Li C.Y."/>
            <person name="Wang Z.W."/>
            <person name="Zhao X."/>
            <person name="Zhong W.Y."/>
            <person name="Ma X.K."/>
            <person name="Ma L."/>
            <person name="Huang J."/>
            <person name="Chen G.Z."/>
            <person name="Huang M.Z."/>
            <person name="Huang L."/>
            <person name="Peng D.H."/>
            <person name="Luo Y.B."/>
            <person name="Zou S.Q."/>
            <person name="Chen S.P."/>
            <person name="Lan S."/>
            <person name="Tsai W.C."/>
            <person name="Van de Peer Y."/>
            <person name="Liu Z.J."/>
        </authorList>
    </citation>
    <scope>NUCLEOTIDE SEQUENCE [LARGE SCALE GENOMIC DNA]</scope>
    <source>
        <strain evidence="2">Lor288</strain>
    </source>
</reference>
<organism evidence="2 3">
    <name type="scientific">Platanthera guangdongensis</name>
    <dbReference type="NCBI Taxonomy" id="2320717"/>
    <lineage>
        <taxon>Eukaryota</taxon>
        <taxon>Viridiplantae</taxon>
        <taxon>Streptophyta</taxon>
        <taxon>Embryophyta</taxon>
        <taxon>Tracheophyta</taxon>
        <taxon>Spermatophyta</taxon>
        <taxon>Magnoliopsida</taxon>
        <taxon>Liliopsida</taxon>
        <taxon>Asparagales</taxon>
        <taxon>Orchidaceae</taxon>
        <taxon>Orchidoideae</taxon>
        <taxon>Orchideae</taxon>
        <taxon>Orchidinae</taxon>
        <taxon>Platanthera</taxon>
    </lineage>
</organism>
<evidence type="ECO:0000313" key="3">
    <source>
        <dbReference type="Proteomes" id="UP001412067"/>
    </source>
</evidence>
<comment type="caution">
    <text evidence="2">The sequence shown here is derived from an EMBL/GenBank/DDBJ whole genome shotgun (WGS) entry which is preliminary data.</text>
</comment>
<dbReference type="PANTHER" id="PTHR33871:SF1">
    <property type="entry name" value="OS05G0503100 PROTEIN"/>
    <property type="match status" value="1"/>
</dbReference>
<proteinExistence type="predicted"/>
<dbReference type="PANTHER" id="PTHR33871">
    <property type="entry name" value="OS05G0503100 PROTEIN-RELATED"/>
    <property type="match status" value="1"/>
</dbReference>
<name>A0ABR2MX05_9ASPA</name>
<accession>A0ABR2MX05</accession>
<feature type="compositionally biased region" description="Low complexity" evidence="1">
    <location>
        <begin position="87"/>
        <end position="105"/>
    </location>
</feature>
<feature type="compositionally biased region" description="Polar residues" evidence="1">
    <location>
        <begin position="215"/>
        <end position="227"/>
    </location>
</feature>
<dbReference type="EMBL" id="JBBWWR010000004">
    <property type="protein sequence ID" value="KAK8968471.1"/>
    <property type="molecule type" value="Genomic_DNA"/>
</dbReference>
<gene>
    <name evidence="2" type="ORF">KSP40_PGU013525</name>
</gene>
<sequence length="288" mass="29806">MGACFSRSKGRGPRPPGSAATGADGRRGPPLEPEAPQEETVKEVLSETPKPKPPRPSKEEEIGIEKQGDNNGIALTGDGRDDRSEVTSEVCSVSESLSVSTAVTEITAEERQPSASPVKFQRKRSSSSSDILIRKEKITGSVASVGCRSGRSSPSPAKRREGCGAGRSGSAREASIASKSRGSVVGNALCRDPGDRSGRRSLSPAVKRPAAGQCRSASATTRPNGRSSPRRVAAGGVVDGARFGGGGRWMAQDEAECDVGGGRRSAAGSGGKETLENPLVSLECFIFL</sequence>
<keyword evidence="3" id="KW-1185">Reference proteome</keyword>
<dbReference type="Proteomes" id="UP001412067">
    <property type="component" value="Unassembled WGS sequence"/>
</dbReference>
<feature type="compositionally biased region" description="Basic and acidic residues" evidence="1">
    <location>
        <begin position="56"/>
        <end position="68"/>
    </location>
</feature>